<organism evidence="1 2">
    <name type="scientific">Phytohabitans aurantiacus</name>
    <dbReference type="NCBI Taxonomy" id="3016789"/>
    <lineage>
        <taxon>Bacteria</taxon>
        <taxon>Bacillati</taxon>
        <taxon>Actinomycetota</taxon>
        <taxon>Actinomycetes</taxon>
        <taxon>Micromonosporales</taxon>
        <taxon>Micromonosporaceae</taxon>
    </lineage>
</organism>
<dbReference type="PANTHER" id="PTHR36452:SF1">
    <property type="entry name" value="DUF2461 DOMAIN-CONTAINING PROTEIN"/>
    <property type="match status" value="1"/>
</dbReference>
<dbReference type="NCBIfam" id="TIGR02453">
    <property type="entry name" value="TIGR02453 family protein"/>
    <property type="match status" value="1"/>
</dbReference>
<dbReference type="PANTHER" id="PTHR36452">
    <property type="entry name" value="CHROMOSOME 12, WHOLE GENOME SHOTGUN SEQUENCE"/>
    <property type="match status" value="1"/>
</dbReference>
<dbReference type="EMBL" id="BSDI01000050">
    <property type="protein sequence ID" value="GLI01844.1"/>
    <property type="molecule type" value="Genomic_DNA"/>
</dbReference>
<protein>
    <submittedName>
        <fullName evidence="1">TIGR02453 family protein</fullName>
    </submittedName>
</protein>
<proteinExistence type="predicted"/>
<evidence type="ECO:0000313" key="1">
    <source>
        <dbReference type="EMBL" id="GLI01844.1"/>
    </source>
</evidence>
<evidence type="ECO:0000313" key="2">
    <source>
        <dbReference type="Proteomes" id="UP001144280"/>
    </source>
</evidence>
<reference evidence="1" key="1">
    <citation type="submission" date="2022-12" db="EMBL/GenBank/DDBJ databases">
        <title>New Phytohabitans aurantiacus sp. RD004123 nov., an actinomycete isolated from soil.</title>
        <authorList>
            <person name="Triningsih D.W."/>
            <person name="Harunari E."/>
            <person name="Igarashi Y."/>
        </authorList>
    </citation>
    <scope>NUCLEOTIDE SEQUENCE</scope>
    <source>
        <strain evidence="1">RD004123</strain>
    </source>
</reference>
<dbReference type="Proteomes" id="UP001144280">
    <property type="component" value="Unassembled WGS sequence"/>
</dbReference>
<dbReference type="RefSeq" id="WP_281903205.1">
    <property type="nucleotide sequence ID" value="NZ_BSDI01000050.1"/>
</dbReference>
<comment type="caution">
    <text evidence="1">The sequence shown here is derived from an EMBL/GenBank/DDBJ whole genome shotgun (WGS) entry which is preliminary data.</text>
</comment>
<name>A0ABQ5R4X4_9ACTN</name>
<dbReference type="InterPro" id="IPR012808">
    <property type="entry name" value="CHP02453"/>
</dbReference>
<dbReference type="PIRSF" id="PIRSF028451">
    <property type="entry name" value="UCP028451"/>
    <property type="match status" value="1"/>
</dbReference>
<accession>A0ABQ5R4X4</accession>
<sequence>MGFRGWPGEAIEFYEGLEADNSKTYWTAHKDVYDRAVRAPMVELLADLEPEFGAGKIFRPNRDVRFSADKSPYKTSIAATLERGGYVQLTAHGLGVGAGMYMMAPDQLARYRQAVADDPSGKALERLVEEAARQRIEIVGHERLKTAPRGYPADHPRVELLRNKGLVAWREWPAARWLGTSAARTRIVEVLHATRPLCQWLDRHVGPSTSD</sequence>
<dbReference type="Pfam" id="PF09365">
    <property type="entry name" value="DUF2461"/>
    <property type="match status" value="1"/>
</dbReference>
<keyword evidence="2" id="KW-1185">Reference proteome</keyword>
<gene>
    <name evidence="1" type="ORF">Pa4123_71210</name>
</gene>
<dbReference type="InterPro" id="IPR015996">
    <property type="entry name" value="UCP028451"/>
</dbReference>